<reference evidence="2" key="1">
    <citation type="submission" date="2021-02" db="EMBL/GenBank/DDBJ databases">
        <authorList>
            <person name="Dougan E. K."/>
            <person name="Rhodes N."/>
            <person name="Thang M."/>
            <person name="Chan C."/>
        </authorList>
    </citation>
    <scope>NUCLEOTIDE SEQUENCE</scope>
</reference>
<comment type="caution">
    <text evidence="2">The sequence shown here is derived from an EMBL/GenBank/DDBJ whole genome shotgun (WGS) entry which is preliminary data.</text>
</comment>
<gene>
    <name evidence="2" type="ORF">SNEC2469_LOCUS21205</name>
</gene>
<sequence length="119" mass="12772">MMQLGVLAAPTESGWFRLEPVTGPDVHAQLRLLLHLRRDAAGDKAIPPQCFQQLCQELLPKPSEDLQSGKNHLPTPLDGPALDGFPAGGPAGQCHRPACDYEDQAFDVMVCGPSSCAVR</sequence>
<name>A0A812XAX2_9DINO</name>
<accession>A0A812XAX2</accession>
<dbReference type="Proteomes" id="UP000601435">
    <property type="component" value="Unassembled WGS sequence"/>
</dbReference>
<keyword evidence="3" id="KW-1185">Reference proteome</keyword>
<evidence type="ECO:0000313" key="2">
    <source>
        <dbReference type="EMBL" id="CAE7733514.1"/>
    </source>
</evidence>
<evidence type="ECO:0000313" key="3">
    <source>
        <dbReference type="Proteomes" id="UP000601435"/>
    </source>
</evidence>
<dbReference type="AlphaFoldDB" id="A0A812XAX2"/>
<dbReference type="OrthoDB" id="410694at2759"/>
<feature type="region of interest" description="Disordered" evidence="1">
    <location>
        <begin position="62"/>
        <end position="84"/>
    </location>
</feature>
<dbReference type="EMBL" id="CAJNJA010037463">
    <property type="protein sequence ID" value="CAE7733514.1"/>
    <property type="molecule type" value="Genomic_DNA"/>
</dbReference>
<evidence type="ECO:0000256" key="1">
    <source>
        <dbReference type="SAM" id="MobiDB-lite"/>
    </source>
</evidence>
<proteinExistence type="predicted"/>
<protein>
    <submittedName>
        <fullName evidence="2">Uncharacterized protein</fullName>
    </submittedName>
</protein>
<organism evidence="2 3">
    <name type="scientific">Symbiodinium necroappetens</name>
    <dbReference type="NCBI Taxonomy" id="1628268"/>
    <lineage>
        <taxon>Eukaryota</taxon>
        <taxon>Sar</taxon>
        <taxon>Alveolata</taxon>
        <taxon>Dinophyceae</taxon>
        <taxon>Suessiales</taxon>
        <taxon>Symbiodiniaceae</taxon>
        <taxon>Symbiodinium</taxon>
    </lineage>
</organism>